<dbReference type="Proteomes" id="UP000681722">
    <property type="component" value="Unassembled WGS sequence"/>
</dbReference>
<organism evidence="2 4">
    <name type="scientific">Didymodactylos carnosus</name>
    <dbReference type="NCBI Taxonomy" id="1234261"/>
    <lineage>
        <taxon>Eukaryota</taxon>
        <taxon>Metazoa</taxon>
        <taxon>Spiralia</taxon>
        <taxon>Gnathifera</taxon>
        <taxon>Rotifera</taxon>
        <taxon>Eurotatoria</taxon>
        <taxon>Bdelloidea</taxon>
        <taxon>Philodinida</taxon>
        <taxon>Philodinidae</taxon>
        <taxon>Didymodactylos</taxon>
    </lineage>
</organism>
<keyword evidence="4" id="KW-1185">Reference proteome</keyword>
<sequence>MKAETLLLRMPYLKQRGCSILSEMEKLNEKIDNKMNELGKVFMDFLPAITSLFEMVVSTALSQSNVKAEMKQQLINQYTEKLKMITQPILVILKSFAERIQRSPDFGKNNNNGTGITSSSDKFLPRPSGTSDTEFKLILEQIENCKETVGNTSVLEVSRLIKKLKAKKSTGDDNIYQTSC</sequence>
<dbReference type="AlphaFoldDB" id="A0A814W3V7"/>
<dbReference type="EMBL" id="CAJNOQ010008387">
    <property type="protein sequence ID" value="CAF1195909.1"/>
    <property type="molecule type" value="Genomic_DNA"/>
</dbReference>
<evidence type="ECO:0000256" key="1">
    <source>
        <dbReference type="SAM" id="MobiDB-lite"/>
    </source>
</evidence>
<dbReference type="EMBL" id="CAJOBC010008388">
    <property type="protein sequence ID" value="CAF3960301.1"/>
    <property type="molecule type" value="Genomic_DNA"/>
</dbReference>
<evidence type="ECO:0000313" key="4">
    <source>
        <dbReference type="Proteomes" id="UP000663829"/>
    </source>
</evidence>
<reference evidence="2" key="1">
    <citation type="submission" date="2021-02" db="EMBL/GenBank/DDBJ databases">
        <authorList>
            <person name="Nowell W R."/>
        </authorList>
    </citation>
    <scope>NUCLEOTIDE SEQUENCE</scope>
</reference>
<evidence type="ECO:0000313" key="2">
    <source>
        <dbReference type="EMBL" id="CAF1195909.1"/>
    </source>
</evidence>
<comment type="caution">
    <text evidence="2">The sequence shown here is derived from an EMBL/GenBank/DDBJ whole genome shotgun (WGS) entry which is preliminary data.</text>
</comment>
<proteinExistence type="predicted"/>
<dbReference type="Proteomes" id="UP000663829">
    <property type="component" value="Unassembled WGS sequence"/>
</dbReference>
<name>A0A814W3V7_9BILA</name>
<feature type="region of interest" description="Disordered" evidence="1">
    <location>
        <begin position="104"/>
        <end position="128"/>
    </location>
</feature>
<evidence type="ECO:0000313" key="3">
    <source>
        <dbReference type="EMBL" id="CAF3960301.1"/>
    </source>
</evidence>
<protein>
    <submittedName>
        <fullName evidence="2">Uncharacterized protein</fullName>
    </submittedName>
</protein>
<accession>A0A814W3V7</accession>
<gene>
    <name evidence="2" type="ORF">GPM918_LOCUS23459</name>
    <name evidence="3" type="ORF">SRO942_LOCUS23458</name>
</gene>